<evidence type="ECO:0000313" key="3">
    <source>
        <dbReference type="Proteomes" id="UP000182332"/>
    </source>
</evidence>
<dbReference type="Pfam" id="PF16220">
    <property type="entry name" value="DUF4880"/>
    <property type="match status" value="1"/>
</dbReference>
<reference evidence="2 3" key="1">
    <citation type="submission" date="2016-10" db="EMBL/GenBank/DDBJ databases">
        <authorList>
            <person name="de Groot N.N."/>
        </authorList>
    </citation>
    <scope>NUCLEOTIDE SEQUENCE [LARGE SCALE GENOMIC DNA]</scope>
    <source>
        <strain evidence="2 3">DSM 11363</strain>
    </source>
</reference>
<proteinExistence type="predicted"/>
<name>A0A1H9ZBZ7_9PSED</name>
<sequence>MTDAQSPRPTPEEAARARTMDQALTWLIELEIADAATHARFLEWLEADPSHGEAFASAEAVWHSQPVFDAAAVLAGRKKT</sequence>
<dbReference type="Proteomes" id="UP000182332">
    <property type="component" value="Unassembled WGS sequence"/>
</dbReference>
<organism evidence="2 3">
    <name type="scientific">Pseudomonas graminis</name>
    <dbReference type="NCBI Taxonomy" id="158627"/>
    <lineage>
        <taxon>Bacteria</taxon>
        <taxon>Pseudomonadati</taxon>
        <taxon>Pseudomonadota</taxon>
        <taxon>Gammaproteobacteria</taxon>
        <taxon>Pseudomonadales</taxon>
        <taxon>Pseudomonadaceae</taxon>
        <taxon>Pseudomonas</taxon>
    </lineage>
</organism>
<evidence type="ECO:0000313" key="2">
    <source>
        <dbReference type="EMBL" id="SES79151.1"/>
    </source>
</evidence>
<dbReference type="EMBL" id="FOHW01000002">
    <property type="protein sequence ID" value="SES79151.1"/>
    <property type="molecule type" value="Genomic_DNA"/>
</dbReference>
<dbReference type="AlphaFoldDB" id="A0A1H9ZBZ7"/>
<gene>
    <name evidence="2" type="ORF">SAMN05216197_102169</name>
</gene>
<feature type="domain" description="FecR N-terminal" evidence="1">
    <location>
        <begin position="21"/>
        <end position="61"/>
    </location>
</feature>
<keyword evidence="2" id="KW-0812">Transmembrane</keyword>
<keyword evidence="2" id="KW-0472">Membrane</keyword>
<accession>A0A1H9ZBZ7</accession>
<evidence type="ECO:0000259" key="1">
    <source>
        <dbReference type="Pfam" id="PF16220"/>
    </source>
</evidence>
<protein>
    <submittedName>
        <fullName evidence="2">Transmembrane sensor</fullName>
    </submittedName>
</protein>
<dbReference type="InterPro" id="IPR032623">
    <property type="entry name" value="FecR_N"/>
</dbReference>